<gene>
    <name evidence="1" type="ORF">SAMN05421665_0788</name>
</gene>
<name>A0A1R3WM68_9RHOB</name>
<protein>
    <submittedName>
        <fullName evidence="1">Uncharacterized protein</fullName>
    </submittedName>
</protein>
<dbReference type="AlphaFoldDB" id="A0A1R3WM68"/>
<organism evidence="1 2">
    <name type="scientific">Yoonia rosea</name>
    <dbReference type="NCBI Taxonomy" id="287098"/>
    <lineage>
        <taxon>Bacteria</taxon>
        <taxon>Pseudomonadati</taxon>
        <taxon>Pseudomonadota</taxon>
        <taxon>Alphaproteobacteria</taxon>
        <taxon>Rhodobacterales</taxon>
        <taxon>Paracoccaceae</taxon>
        <taxon>Yoonia</taxon>
    </lineage>
</organism>
<dbReference type="STRING" id="287098.SAMN05421665_0788"/>
<sequence>MPLYDVASLWVGPELTWMEQMCLLSFVEKGHRTILYVYDEVKSVPDGVEIRDANEIMPADKIIYHVNTGSPAFHSDVFRLRLIAQTDYLWIDTDAYCWKPFVRPDHGYFFGWGTDRQRKLYSGVLGLPKESQTLQAMLSLTNDEYPVPPWLPQRQQNRLQRLKAAGEGVHMSVMRWGVCGPDALHHFAHANGEVAHAFEGDVLYPVPFASTRSFHRPRLKQDVYNHITERTLSVHFYGRRFRNIFALSQGIPHEGSFADELCKRHGLDPALTGHLFVRKSKNSS</sequence>
<keyword evidence="2" id="KW-1185">Reference proteome</keyword>
<accession>A0A1R3WM68</accession>
<dbReference type="EMBL" id="FTPR01000001">
    <property type="protein sequence ID" value="SIT78536.1"/>
    <property type="molecule type" value="Genomic_DNA"/>
</dbReference>
<evidence type="ECO:0000313" key="1">
    <source>
        <dbReference type="EMBL" id="SIT78536.1"/>
    </source>
</evidence>
<evidence type="ECO:0000313" key="2">
    <source>
        <dbReference type="Proteomes" id="UP000186997"/>
    </source>
</evidence>
<dbReference type="OrthoDB" id="5354021at2"/>
<dbReference type="RefSeq" id="WP_076658445.1">
    <property type="nucleotide sequence ID" value="NZ_FTPR01000001.1"/>
</dbReference>
<proteinExistence type="predicted"/>
<reference evidence="2" key="1">
    <citation type="submission" date="2017-01" db="EMBL/GenBank/DDBJ databases">
        <authorList>
            <person name="Varghese N."/>
            <person name="Submissions S."/>
        </authorList>
    </citation>
    <scope>NUCLEOTIDE SEQUENCE [LARGE SCALE GENOMIC DNA]</scope>
    <source>
        <strain evidence="2">DSM 29591</strain>
    </source>
</reference>
<dbReference type="Proteomes" id="UP000186997">
    <property type="component" value="Unassembled WGS sequence"/>
</dbReference>